<dbReference type="EMBL" id="JAQQWN010000004">
    <property type="protein sequence ID" value="KAK8087665.1"/>
    <property type="molecule type" value="Genomic_DNA"/>
</dbReference>
<feature type="compositionally biased region" description="Polar residues" evidence="1">
    <location>
        <begin position="1"/>
        <end position="10"/>
    </location>
</feature>
<feature type="compositionally biased region" description="Pro residues" evidence="1">
    <location>
        <begin position="16"/>
        <end position="27"/>
    </location>
</feature>
<feature type="compositionally biased region" description="Acidic residues" evidence="1">
    <location>
        <begin position="77"/>
        <end position="97"/>
    </location>
</feature>
<protein>
    <submittedName>
        <fullName evidence="2">Uncharacterized protein</fullName>
    </submittedName>
</protein>
<feature type="compositionally biased region" description="Basic and acidic residues" evidence="1">
    <location>
        <begin position="227"/>
        <end position="240"/>
    </location>
</feature>
<keyword evidence="3" id="KW-1185">Reference proteome</keyword>
<evidence type="ECO:0000313" key="2">
    <source>
        <dbReference type="EMBL" id="KAK8087665.1"/>
    </source>
</evidence>
<accession>A0ABR1WWY5</accession>
<reference evidence="2 3" key="1">
    <citation type="submission" date="2023-01" db="EMBL/GenBank/DDBJ databases">
        <title>Analysis of 21 Apiospora genomes using comparative genomics revels a genus with tremendous synthesis potential of carbohydrate active enzymes and secondary metabolites.</title>
        <authorList>
            <person name="Sorensen T."/>
        </authorList>
    </citation>
    <scope>NUCLEOTIDE SEQUENCE [LARGE SCALE GENOMIC DNA]</scope>
    <source>
        <strain evidence="2 3">CBS 114990</strain>
    </source>
</reference>
<feature type="compositionally biased region" description="Acidic residues" evidence="1">
    <location>
        <begin position="138"/>
        <end position="151"/>
    </location>
</feature>
<evidence type="ECO:0000256" key="1">
    <source>
        <dbReference type="SAM" id="MobiDB-lite"/>
    </source>
</evidence>
<comment type="caution">
    <text evidence="2">The sequence shown here is derived from an EMBL/GenBank/DDBJ whole genome shotgun (WGS) entry which is preliminary data.</text>
</comment>
<sequence>MRPHTPNINTEMRRPTSPPETPPPGSPAFPRVKAPNGRPSPSAKGAGQFNPALGGVGSQFPTRGGVRPEAISPQESTSDEEEESDPDSDSDDSDASDASDRPPQPPASYVPSNETWDPTEAHLSVTAVEIEETFTLVEQDEDDMESDDGDENNPPLQPDSVEDAESSRSGSACEVPEEMLNGMTNMSCGDESDMSGSDYEEDELIQHLRRMREHRRQRRLTSVSKRTVSERGSDSDREDLQPYDLGENTTERRVRRKLTNHRLSLISNPHDIIIELAEPKSDEEMSGDEGDGLFQFWRLMEVDDAE</sequence>
<dbReference type="GeneID" id="92040001"/>
<feature type="region of interest" description="Disordered" evidence="1">
    <location>
        <begin position="1"/>
        <end position="248"/>
    </location>
</feature>
<organism evidence="2 3">
    <name type="scientific">Apiospora hydei</name>
    <dbReference type="NCBI Taxonomy" id="1337664"/>
    <lineage>
        <taxon>Eukaryota</taxon>
        <taxon>Fungi</taxon>
        <taxon>Dikarya</taxon>
        <taxon>Ascomycota</taxon>
        <taxon>Pezizomycotina</taxon>
        <taxon>Sordariomycetes</taxon>
        <taxon>Xylariomycetidae</taxon>
        <taxon>Amphisphaeriales</taxon>
        <taxon>Apiosporaceae</taxon>
        <taxon>Apiospora</taxon>
    </lineage>
</organism>
<feature type="compositionally biased region" description="Basic residues" evidence="1">
    <location>
        <begin position="207"/>
        <end position="219"/>
    </location>
</feature>
<evidence type="ECO:0000313" key="3">
    <source>
        <dbReference type="Proteomes" id="UP001433268"/>
    </source>
</evidence>
<proteinExistence type="predicted"/>
<name>A0ABR1WWY5_9PEZI</name>
<gene>
    <name evidence="2" type="ORF">PG997_002626</name>
</gene>
<feature type="compositionally biased region" description="Acidic residues" evidence="1">
    <location>
        <begin position="190"/>
        <end position="203"/>
    </location>
</feature>
<dbReference type="RefSeq" id="XP_066670559.1">
    <property type="nucleotide sequence ID" value="XM_066806941.1"/>
</dbReference>
<dbReference type="Proteomes" id="UP001433268">
    <property type="component" value="Unassembled WGS sequence"/>
</dbReference>